<dbReference type="Pfam" id="PF12796">
    <property type="entry name" value="Ank_2"/>
    <property type="match status" value="2"/>
</dbReference>
<feature type="repeat" description="ANK" evidence="3">
    <location>
        <begin position="201"/>
        <end position="233"/>
    </location>
</feature>
<comment type="caution">
    <text evidence="5">The sequence shown here is derived from an EMBL/GenBank/DDBJ whole genome shotgun (WGS) entry which is preliminary data.</text>
</comment>
<dbReference type="AlphaFoldDB" id="A0AAD7UBU0"/>
<protein>
    <submittedName>
        <fullName evidence="5">Uncharacterized protein</fullName>
    </submittedName>
</protein>
<evidence type="ECO:0000313" key="6">
    <source>
        <dbReference type="Proteomes" id="UP001230188"/>
    </source>
</evidence>
<dbReference type="SMART" id="SM00248">
    <property type="entry name" value="ANK"/>
    <property type="match status" value="7"/>
</dbReference>
<accession>A0AAD7UBU0</accession>
<dbReference type="Pfam" id="PF00023">
    <property type="entry name" value="Ank"/>
    <property type="match status" value="1"/>
</dbReference>
<dbReference type="EMBL" id="JAQMWT010000390">
    <property type="protein sequence ID" value="KAJ8602072.1"/>
    <property type="molecule type" value="Genomic_DNA"/>
</dbReference>
<dbReference type="PROSITE" id="PS50088">
    <property type="entry name" value="ANK_REPEAT"/>
    <property type="match status" value="3"/>
</dbReference>
<name>A0AAD7UBU0_9STRA</name>
<keyword evidence="6" id="KW-1185">Reference proteome</keyword>
<feature type="repeat" description="ANK" evidence="3">
    <location>
        <begin position="77"/>
        <end position="109"/>
    </location>
</feature>
<feature type="region of interest" description="Disordered" evidence="4">
    <location>
        <begin position="316"/>
        <end position="342"/>
    </location>
</feature>
<dbReference type="SUPFAM" id="SSF48403">
    <property type="entry name" value="Ankyrin repeat"/>
    <property type="match status" value="1"/>
</dbReference>
<evidence type="ECO:0000256" key="3">
    <source>
        <dbReference type="PROSITE-ProRule" id="PRU00023"/>
    </source>
</evidence>
<reference evidence="5" key="1">
    <citation type="submission" date="2023-01" db="EMBL/GenBank/DDBJ databases">
        <title>Metagenome sequencing of chrysophaentin producing Chrysophaeum taylorii.</title>
        <authorList>
            <person name="Davison J."/>
            <person name="Bewley C."/>
        </authorList>
    </citation>
    <scope>NUCLEOTIDE SEQUENCE</scope>
    <source>
        <strain evidence="5">NIES-1699</strain>
    </source>
</reference>
<keyword evidence="2 3" id="KW-0040">ANK repeat</keyword>
<proteinExistence type="predicted"/>
<keyword evidence="1" id="KW-0677">Repeat</keyword>
<dbReference type="PANTHER" id="PTHR24171">
    <property type="entry name" value="ANKYRIN REPEAT DOMAIN-CONTAINING PROTEIN 39-RELATED"/>
    <property type="match status" value="1"/>
</dbReference>
<gene>
    <name evidence="5" type="ORF">CTAYLR_001606</name>
</gene>
<sequence>MFEKDALQSVAGSGWCEGVKLLLEKGCDPNARGAKGRSALHAACAGSCERDDLDAAFESCVVYIVAAGGDVNAVDDAGSSPLGVAAASGRLGCVRALLAAGARVFADGSGNTPLHVAARHQHLDCLEAMLEARTPTAALHAAARVGDFKGICEALAAGADPDGEGGSSSPLHVVCGGAADATAAIRALCDFGATLEARDEEGNTPLHAAAKAGNAASVAALLRGGADAAAVNARADTPLHLAVGQCAQLLVRYGAPLAALNKDGSPPLDKTDGREEAVLREAREKVEEEDPDADMLDDERVVESVVRVLALGRLAPPPLLRRGGGETTETAHPGPRDSEGHG</sequence>
<evidence type="ECO:0000256" key="1">
    <source>
        <dbReference type="ARBA" id="ARBA00022737"/>
    </source>
</evidence>
<evidence type="ECO:0000256" key="2">
    <source>
        <dbReference type="ARBA" id="ARBA00023043"/>
    </source>
</evidence>
<dbReference type="InterPro" id="IPR002110">
    <property type="entry name" value="Ankyrin_rpt"/>
</dbReference>
<dbReference type="PROSITE" id="PS50297">
    <property type="entry name" value="ANK_REP_REGION"/>
    <property type="match status" value="3"/>
</dbReference>
<dbReference type="InterPro" id="IPR036770">
    <property type="entry name" value="Ankyrin_rpt-contain_sf"/>
</dbReference>
<evidence type="ECO:0000256" key="4">
    <source>
        <dbReference type="SAM" id="MobiDB-lite"/>
    </source>
</evidence>
<dbReference type="Gene3D" id="1.25.40.20">
    <property type="entry name" value="Ankyrin repeat-containing domain"/>
    <property type="match status" value="3"/>
</dbReference>
<organism evidence="5 6">
    <name type="scientific">Chrysophaeum taylorii</name>
    <dbReference type="NCBI Taxonomy" id="2483200"/>
    <lineage>
        <taxon>Eukaryota</taxon>
        <taxon>Sar</taxon>
        <taxon>Stramenopiles</taxon>
        <taxon>Ochrophyta</taxon>
        <taxon>Pelagophyceae</taxon>
        <taxon>Pelagomonadales</taxon>
        <taxon>Pelagomonadaceae</taxon>
        <taxon>Chrysophaeum</taxon>
    </lineage>
</organism>
<evidence type="ECO:0000313" key="5">
    <source>
        <dbReference type="EMBL" id="KAJ8602072.1"/>
    </source>
</evidence>
<feature type="repeat" description="ANK" evidence="3">
    <location>
        <begin position="109"/>
        <end position="131"/>
    </location>
</feature>
<dbReference type="Proteomes" id="UP001230188">
    <property type="component" value="Unassembled WGS sequence"/>
</dbReference>